<dbReference type="PANTHER" id="PTHR38589">
    <property type="entry name" value="BLR0621 PROTEIN"/>
    <property type="match status" value="1"/>
</dbReference>
<dbReference type="Proteomes" id="UP000430146">
    <property type="component" value="Unassembled WGS sequence"/>
</dbReference>
<evidence type="ECO:0000313" key="5">
    <source>
        <dbReference type="Proteomes" id="UP000430146"/>
    </source>
</evidence>
<feature type="domain" description="L,D-TPase catalytic" evidence="3">
    <location>
        <begin position="45"/>
        <end position="222"/>
    </location>
</feature>
<keyword evidence="5" id="KW-1185">Reference proteome</keyword>
<sequence>MRRSLILLCASAVCAVLTSVAAPHAAAEFTPWFARSVGGATQVLSVTGVGGSDAKMDVWQRTAAGWQPVDGGVGIPAKIGAKGMSPNHFDGSMMTPKGIYTLDFAFGTEPNPGGGLQYVQVGPDHWWDGDMESPTYNTMQVCKKDECPFNTSLSAGTENLQIPQYAHAVVMGVNKARVPGKGGAFFVHSTDGGATAGCVAIDDVKLVTIMRWLRPGAMIAVTE</sequence>
<reference evidence="4 5" key="1">
    <citation type="submission" date="2019-11" db="EMBL/GenBank/DDBJ databases">
        <authorList>
            <person name="Holert J."/>
        </authorList>
    </citation>
    <scope>NUCLEOTIDE SEQUENCE [LARGE SCALE GENOMIC DNA]</scope>
    <source>
        <strain evidence="4">BC8_1</strain>
    </source>
</reference>
<evidence type="ECO:0000256" key="2">
    <source>
        <dbReference type="SAM" id="SignalP"/>
    </source>
</evidence>
<evidence type="ECO:0000259" key="3">
    <source>
        <dbReference type="PROSITE" id="PS52029"/>
    </source>
</evidence>
<dbReference type="RefSeq" id="WP_159234754.1">
    <property type="nucleotide sequence ID" value="NZ_CACSIP010000054.1"/>
</dbReference>
<comment type="pathway">
    <text evidence="1">Cell wall biogenesis; peptidoglycan biosynthesis.</text>
</comment>
<name>A0A5S9RAM7_MYCVN</name>
<dbReference type="GO" id="GO:0008360">
    <property type="term" value="P:regulation of cell shape"/>
    <property type="evidence" value="ECO:0007669"/>
    <property type="project" value="UniProtKB-UniRule"/>
</dbReference>
<dbReference type="EMBL" id="CACSIP010000054">
    <property type="protein sequence ID" value="CAA0134453.1"/>
    <property type="molecule type" value="Genomic_DNA"/>
</dbReference>
<keyword evidence="1" id="KW-0133">Cell shape</keyword>
<feature type="chain" id="PRO_5039664431" description="L,D-TPase catalytic domain-containing protein" evidence="2">
    <location>
        <begin position="26"/>
        <end position="223"/>
    </location>
</feature>
<dbReference type="InterPro" id="IPR005490">
    <property type="entry name" value="LD_TPept_cat_dom"/>
</dbReference>
<dbReference type="PROSITE" id="PS52029">
    <property type="entry name" value="LD_TPASE"/>
    <property type="match status" value="1"/>
</dbReference>
<evidence type="ECO:0000256" key="1">
    <source>
        <dbReference type="PROSITE-ProRule" id="PRU01373"/>
    </source>
</evidence>
<feature type="active site" description="Nucleophile" evidence="1">
    <location>
        <position position="198"/>
    </location>
</feature>
<feature type="signal peptide" evidence="2">
    <location>
        <begin position="1"/>
        <end position="25"/>
    </location>
</feature>
<keyword evidence="2" id="KW-0732">Signal</keyword>
<dbReference type="GO" id="GO:0009252">
    <property type="term" value="P:peptidoglycan biosynthetic process"/>
    <property type="evidence" value="ECO:0007669"/>
    <property type="project" value="UniProtKB-KW"/>
</dbReference>
<feature type="active site" description="Proton donor/acceptor" evidence="1">
    <location>
        <position position="188"/>
    </location>
</feature>
<organism evidence="4 5">
    <name type="scientific">Mycolicibacterium vanbaalenii</name>
    <name type="common">Mycobacterium vanbaalenii</name>
    <dbReference type="NCBI Taxonomy" id="110539"/>
    <lineage>
        <taxon>Bacteria</taxon>
        <taxon>Bacillati</taxon>
        <taxon>Actinomycetota</taxon>
        <taxon>Actinomycetes</taxon>
        <taxon>Mycobacteriales</taxon>
        <taxon>Mycobacteriaceae</taxon>
        <taxon>Mycolicibacterium</taxon>
    </lineage>
</organism>
<evidence type="ECO:0000313" key="4">
    <source>
        <dbReference type="EMBL" id="CAA0134453.1"/>
    </source>
</evidence>
<proteinExistence type="predicted"/>
<dbReference type="AlphaFoldDB" id="A0A5S9RAM7"/>
<dbReference type="GO" id="GO:0016740">
    <property type="term" value="F:transferase activity"/>
    <property type="evidence" value="ECO:0007669"/>
    <property type="project" value="InterPro"/>
</dbReference>
<accession>A0A5S9RAM7</accession>
<protein>
    <recommendedName>
        <fullName evidence="3">L,D-TPase catalytic domain-containing protein</fullName>
    </recommendedName>
</protein>
<dbReference type="OrthoDB" id="186490at2"/>
<dbReference type="Pfam" id="PF03734">
    <property type="entry name" value="YkuD"/>
    <property type="match status" value="1"/>
</dbReference>
<gene>
    <name evidence="4" type="ORF">AELLOGFF_06348</name>
</gene>
<dbReference type="GO" id="GO:0071555">
    <property type="term" value="P:cell wall organization"/>
    <property type="evidence" value="ECO:0007669"/>
    <property type="project" value="UniProtKB-UniRule"/>
</dbReference>
<keyword evidence="1" id="KW-0961">Cell wall biogenesis/degradation</keyword>
<dbReference type="PANTHER" id="PTHR38589:SF1">
    <property type="entry name" value="BLR0621 PROTEIN"/>
    <property type="match status" value="1"/>
</dbReference>
<keyword evidence="1" id="KW-0573">Peptidoglycan synthesis</keyword>